<dbReference type="Pfam" id="PF13649">
    <property type="entry name" value="Methyltransf_25"/>
    <property type="match status" value="1"/>
</dbReference>
<dbReference type="SUPFAM" id="SSF53335">
    <property type="entry name" value="S-adenosyl-L-methionine-dependent methyltransferases"/>
    <property type="match status" value="1"/>
</dbReference>
<gene>
    <name evidence="4" type="ORF">KGA66_27200</name>
</gene>
<dbReference type="AlphaFoldDB" id="A0A8J7WSG7"/>
<keyword evidence="2" id="KW-0808">Transferase</keyword>
<dbReference type="InterPro" id="IPR029063">
    <property type="entry name" value="SAM-dependent_MTases_sf"/>
</dbReference>
<dbReference type="RefSeq" id="WP_211472133.1">
    <property type="nucleotide sequence ID" value="NZ_JAGSXH010000190.1"/>
</dbReference>
<protein>
    <submittedName>
        <fullName evidence="4">Class I SAM-dependent methyltransferase</fullName>
    </submittedName>
</protein>
<dbReference type="CDD" id="cd02440">
    <property type="entry name" value="AdoMet_MTases"/>
    <property type="match status" value="1"/>
</dbReference>
<reference evidence="4" key="1">
    <citation type="submission" date="2021-04" db="EMBL/GenBank/DDBJ databases">
        <title>Genome based classification of Actinospica acidithermotolerans sp. nov., an actinobacterium isolated from an Indonesian hot spring.</title>
        <authorList>
            <person name="Kusuma A.B."/>
            <person name="Putra K.E."/>
            <person name="Nafisah S."/>
            <person name="Loh J."/>
            <person name="Nouioui I."/>
            <person name="Goodfellow M."/>
        </authorList>
    </citation>
    <scope>NUCLEOTIDE SEQUENCE</scope>
    <source>
        <strain evidence="4">DSM 45618</strain>
    </source>
</reference>
<evidence type="ECO:0000256" key="1">
    <source>
        <dbReference type="ARBA" id="ARBA00022603"/>
    </source>
</evidence>
<evidence type="ECO:0000256" key="2">
    <source>
        <dbReference type="ARBA" id="ARBA00022679"/>
    </source>
</evidence>
<dbReference type="Proteomes" id="UP000677913">
    <property type="component" value="Unassembled WGS sequence"/>
</dbReference>
<evidence type="ECO:0000259" key="3">
    <source>
        <dbReference type="Pfam" id="PF13649"/>
    </source>
</evidence>
<sequence length="270" mass="29288">MTASAAGTRLAHRWHTARDYDTLARRIQFRNAELVAGLHPQPHEVAGAYEIGCGTGALTEALVRRLPVAEIDAVDISADMLAVAAGKPWPQRVRFSQGAFPDVPRERRYDAVFSNAALHWMHPRYPEVFAAINELLADGGLVCAATAGRTPATERFAETCRAALAPLSGLCEPDEFEARRLTLDEAAELSRAAGFTIDDAFVLERTVLVTTDTYARWWVASGGPWTATQVPAETSVDALTTALGGVGREVELVHASVFLRLRKQGPVERA</sequence>
<feature type="domain" description="Methyltransferase" evidence="3">
    <location>
        <begin position="50"/>
        <end position="140"/>
    </location>
</feature>
<dbReference type="GO" id="GO:0032259">
    <property type="term" value="P:methylation"/>
    <property type="evidence" value="ECO:0007669"/>
    <property type="project" value="UniProtKB-KW"/>
</dbReference>
<name>A0A8J7WSG7_9ACTN</name>
<dbReference type="PANTHER" id="PTHR43861:SF1">
    <property type="entry name" value="TRANS-ACONITATE 2-METHYLTRANSFERASE"/>
    <property type="match status" value="1"/>
</dbReference>
<dbReference type="GO" id="GO:0008168">
    <property type="term" value="F:methyltransferase activity"/>
    <property type="evidence" value="ECO:0007669"/>
    <property type="project" value="UniProtKB-KW"/>
</dbReference>
<dbReference type="PANTHER" id="PTHR43861">
    <property type="entry name" value="TRANS-ACONITATE 2-METHYLTRANSFERASE-RELATED"/>
    <property type="match status" value="1"/>
</dbReference>
<dbReference type="EMBL" id="JAGSXH010000190">
    <property type="protein sequence ID" value="MBS2966753.1"/>
    <property type="molecule type" value="Genomic_DNA"/>
</dbReference>
<accession>A0A8J7WSG7</accession>
<organism evidence="4 5">
    <name type="scientific">Actinocrinis puniceicyclus</name>
    <dbReference type="NCBI Taxonomy" id="977794"/>
    <lineage>
        <taxon>Bacteria</taxon>
        <taxon>Bacillati</taxon>
        <taxon>Actinomycetota</taxon>
        <taxon>Actinomycetes</taxon>
        <taxon>Catenulisporales</taxon>
        <taxon>Actinospicaceae</taxon>
        <taxon>Actinocrinis</taxon>
    </lineage>
</organism>
<keyword evidence="5" id="KW-1185">Reference proteome</keyword>
<dbReference type="Gene3D" id="3.40.50.150">
    <property type="entry name" value="Vaccinia Virus protein VP39"/>
    <property type="match status" value="1"/>
</dbReference>
<dbReference type="InterPro" id="IPR041698">
    <property type="entry name" value="Methyltransf_25"/>
</dbReference>
<evidence type="ECO:0000313" key="4">
    <source>
        <dbReference type="EMBL" id="MBS2966753.1"/>
    </source>
</evidence>
<proteinExistence type="predicted"/>
<keyword evidence="1 4" id="KW-0489">Methyltransferase</keyword>
<comment type="caution">
    <text evidence="4">The sequence shown here is derived from an EMBL/GenBank/DDBJ whole genome shotgun (WGS) entry which is preliminary data.</text>
</comment>
<evidence type="ECO:0000313" key="5">
    <source>
        <dbReference type="Proteomes" id="UP000677913"/>
    </source>
</evidence>